<organism evidence="1">
    <name type="scientific">Anguilla anguilla</name>
    <name type="common">European freshwater eel</name>
    <name type="synonym">Muraena anguilla</name>
    <dbReference type="NCBI Taxonomy" id="7936"/>
    <lineage>
        <taxon>Eukaryota</taxon>
        <taxon>Metazoa</taxon>
        <taxon>Chordata</taxon>
        <taxon>Craniata</taxon>
        <taxon>Vertebrata</taxon>
        <taxon>Euteleostomi</taxon>
        <taxon>Actinopterygii</taxon>
        <taxon>Neopterygii</taxon>
        <taxon>Teleostei</taxon>
        <taxon>Anguilliformes</taxon>
        <taxon>Anguillidae</taxon>
        <taxon>Anguilla</taxon>
    </lineage>
</organism>
<name>A0A0E9TS79_ANGAN</name>
<dbReference type="AlphaFoldDB" id="A0A0E9TS79"/>
<evidence type="ECO:0000313" key="1">
    <source>
        <dbReference type="EMBL" id="JAH56411.1"/>
    </source>
</evidence>
<accession>A0A0E9TS79</accession>
<sequence length="45" mass="5090">MTKSIPLGCAGTPVGRMRVKIQAKYRFGRQRDDLKSSHTRIVICN</sequence>
<reference evidence="1" key="2">
    <citation type="journal article" date="2015" name="Fish Shellfish Immunol.">
        <title>Early steps in the European eel (Anguilla anguilla)-Vibrio vulnificus interaction in the gills: Role of the RtxA13 toxin.</title>
        <authorList>
            <person name="Callol A."/>
            <person name="Pajuelo D."/>
            <person name="Ebbesson L."/>
            <person name="Teles M."/>
            <person name="MacKenzie S."/>
            <person name="Amaro C."/>
        </authorList>
    </citation>
    <scope>NUCLEOTIDE SEQUENCE</scope>
</reference>
<dbReference type="EMBL" id="GBXM01052166">
    <property type="protein sequence ID" value="JAH56411.1"/>
    <property type="molecule type" value="Transcribed_RNA"/>
</dbReference>
<reference evidence="1" key="1">
    <citation type="submission" date="2014-11" db="EMBL/GenBank/DDBJ databases">
        <authorList>
            <person name="Amaro Gonzalez C."/>
        </authorList>
    </citation>
    <scope>NUCLEOTIDE SEQUENCE</scope>
</reference>
<protein>
    <submittedName>
        <fullName evidence="1">Uncharacterized protein</fullName>
    </submittedName>
</protein>
<proteinExistence type="predicted"/>